<evidence type="ECO:0000313" key="3">
    <source>
        <dbReference type="Proteomes" id="UP000230922"/>
    </source>
</evidence>
<reference evidence="3" key="1">
    <citation type="submission" date="2017-09" db="EMBL/GenBank/DDBJ databases">
        <title>Depth-based differentiation of microbial function through sediment-hosted aquifers and enrichment of novel symbionts in the deep terrestrial subsurface.</title>
        <authorList>
            <person name="Probst A.J."/>
            <person name="Ladd B."/>
            <person name="Jarett J.K."/>
            <person name="Geller-Mcgrath D.E."/>
            <person name="Sieber C.M.K."/>
            <person name="Emerson J.B."/>
            <person name="Anantharaman K."/>
            <person name="Thomas B.C."/>
            <person name="Malmstrom R."/>
            <person name="Stieglmeier M."/>
            <person name="Klingl A."/>
            <person name="Woyke T."/>
            <person name="Ryan C.M."/>
            <person name="Banfield J.F."/>
        </authorList>
    </citation>
    <scope>NUCLEOTIDE SEQUENCE [LARGE SCALE GENOMIC DNA]</scope>
</reference>
<keyword evidence="1" id="KW-1133">Transmembrane helix</keyword>
<dbReference type="AlphaFoldDB" id="A0A2H0VAM7"/>
<feature type="transmembrane region" description="Helical" evidence="1">
    <location>
        <begin position="18"/>
        <end position="36"/>
    </location>
</feature>
<gene>
    <name evidence="2" type="ORF">COT92_02720</name>
</gene>
<dbReference type="Proteomes" id="UP000230922">
    <property type="component" value="Unassembled WGS sequence"/>
</dbReference>
<sequence>MKVNVKKRFMAMDAKSKLFIVAIVMIAGIVGIFLLYKFNIMSNEDLDQTLQSYVQRLRHKPAGTERSTSSPSAALGTDGLSASLEVEDWQTYRNEEYGFEFRYPSNGTVEEISGKAILQFNGESVEVYLVKGLVGYPGCYFSEELKKTNFFGNHTWVSCSIGWDTLNLNELAVVMPSRGTDKELVEEILSTFKFIE</sequence>
<name>A0A2H0VAM7_9BACT</name>
<accession>A0A2H0VAM7</accession>
<dbReference type="EMBL" id="PFAK01000045">
    <property type="protein sequence ID" value="PIR96146.1"/>
    <property type="molecule type" value="Genomic_DNA"/>
</dbReference>
<organism evidence="2 3">
    <name type="scientific">Candidatus Doudnabacteria bacterium CG10_big_fil_rev_8_21_14_0_10_42_18</name>
    <dbReference type="NCBI Taxonomy" id="1974552"/>
    <lineage>
        <taxon>Bacteria</taxon>
        <taxon>Candidatus Doudnaibacteriota</taxon>
    </lineage>
</organism>
<comment type="caution">
    <text evidence="2">The sequence shown here is derived from an EMBL/GenBank/DDBJ whole genome shotgun (WGS) entry which is preliminary data.</text>
</comment>
<proteinExistence type="predicted"/>
<evidence type="ECO:0000313" key="2">
    <source>
        <dbReference type="EMBL" id="PIR96146.1"/>
    </source>
</evidence>
<keyword evidence="1" id="KW-0472">Membrane</keyword>
<evidence type="ECO:0000256" key="1">
    <source>
        <dbReference type="SAM" id="Phobius"/>
    </source>
</evidence>
<keyword evidence="1" id="KW-0812">Transmembrane</keyword>
<protein>
    <submittedName>
        <fullName evidence="2">Uncharacterized protein</fullName>
    </submittedName>
</protein>